<feature type="domain" description="GGDEF" evidence="2">
    <location>
        <begin position="218"/>
        <end position="351"/>
    </location>
</feature>
<keyword evidence="1" id="KW-0472">Membrane</keyword>
<dbReference type="InterPro" id="IPR000629">
    <property type="entry name" value="RNA-helicase_DEAD-box_CS"/>
</dbReference>
<accession>A0A4Q0VVG9</accession>
<keyword evidence="1" id="KW-0812">Transmembrane</keyword>
<dbReference type="Gene3D" id="3.30.70.270">
    <property type="match status" value="1"/>
</dbReference>
<feature type="transmembrane region" description="Helical" evidence="1">
    <location>
        <begin position="45"/>
        <end position="69"/>
    </location>
</feature>
<dbReference type="SMART" id="SM00267">
    <property type="entry name" value="GGDEF"/>
    <property type="match status" value="1"/>
</dbReference>
<feature type="transmembrane region" description="Helical" evidence="1">
    <location>
        <begin position="90"/>
        <end position="115"/>
    </location>
</feature>
<keyword evidence="4" id="KW-1185">Reference proteome</keyword>
<dbReference type="NCBIfam" id="TIGR00254">
    <property type="entry name" value="GGDEF"/>
    <property type="match status" value="1"/>
</dbReference>
<sequence length="356" mass="41099">MRRVIVQAYQSDHALEMVFSSLRWFFLILSVIVFLINYIDNPVELHLILFSALVVFGCIYMGLSDFCLYKAPESSKAYLIMTKGGPFFDFVSFFALIALTGGIYSPLTPIAYLIILHVSVYWRLVGAMTFSLLFMLGFTILFMVQGYFIMSFDYITYLTQLVFLLLVGLLGGIVVSRERYHFSEKNTFENLANKDHLTNLDNHRSFQEQLRVTKDKDTPFYLVFADIDGFKKINDQYGHVVGDIVLKKVAKVLRINIPEDIGSVFRYGGEEFAILIYTDEQRYVEELLANLKEKISEEVHYCNEGKFTVTMSFGCKRNSNEEEPIKLIDEADKLLYQAKRQGKNRVVYELLDLIKS</sequence>
<keyword evidence="1" id="KW-1133">Transmembrane helix</keyword>
<name>A0A4Q0VVG9_9BACI</name>
<dbReference type="InterPro" id="IPR000160">
    <property type="entry name" value="GGDEF_dom"/>
</dbReference>
<dbReference type="PANTHER" id="PTHR45138">
    <property type="entry name" value="REGULATORY COMPONENTS OF SENSORY TRANSDUCTION SYSTEM"/>
    <property type="match status" value="1"/>
</dbReference>
<dbReference type="GO" id="GO:0052621">
    <property type="term" value="F:diguanylate cyclase activity"/>
    <property type="evidence" value="ECO:0007669"/>
    <property type="project" value="TreeGrafter"/>
</dbReference>
<evidence type="ECO:0000256" key="1">
    <source>
        <dbReference type="SAM" id="Phobius"/>
    </source>
</evidence>
<comment type="caution">
    <text evidence="3">The sequence shown here is derived from an EMBL/GenBank/DDBJ whole genome shotgun (WGS) entry which is preliminary data.</text>
</comment>
<feature type="transmembrane region" description="Helical" evidence="1">
    <location>
        <begin position="21"/>
        <end position="39"/>
    </location>
</feature>
<gene>
    <name evidence="3" type="ORF">DS745_05575</name>
</gene>
<dbReference type="SUPFAM" id="SSF55073">
    <property type="entry name" value="Nucleotide cyclase"/>
    <property type="match status" value="1"/>
</dbReference>
<dbReference type="Pfam" id="PF00990">
    <property type="entry name" value="GGDEF"/>
    <property type="match status" value="1"/>
</dbReference>
<feature type="transmembrane region" description="Helical" evidence="1">
    <location>
        <begin position="154"/>
        <end position="175"/>
    </location>
</feature>
<dbReference type="Proteomes" id="UP000290649">
    <property type="component" value="Unassembled WGS sequence"/>
</dbReference>
<dbReference type="GO" id="GO:0043709">
    <property type="term" value="P:cell adhesion involved in single-species biofilm formation"/>
    <property type="evidence" value="ECO:0007669"/>
    <property type="project" value="TreeGrafter"/>
</dbReference>
<dbReference type="GO" id="GO:1902201">
    <property type="term" value="P:negative regulation of bacterial-type flagellum-dependent cell motility"/>
    <property type="evidence" value="ECO:0007669"/>
    <property type="project" value="TreeGrafter"/>
</dbReference>
<dbReference type="GO" id="GO:0005886">
    <property type="term" value="C:plasma membrane"/>
    <property type="evidence" value="ECO:0007669"/>
    <property type="project" value="TreeGrafter"/>
</dbReference>
<evidence type="ECO:0000313" key="3">
    <source>
        <dbReference type="EMBL" id="RXJ02860.1"/>
    </source>
</evidence>
<dbReference type="EMBL" id="QOUX01000021">
    <property type="protein sequence ID" value="RXJ02860.1"/>
    <property type="molecule type" value="Genomic_DNA"/>
</dbReference>
<organism evidence="3 4">
    <name type="scientific">Anaerobacillus alkaliphilus</name>
    <dbReference type="NCBI Taxonomy" id="1548597"/>
    <lineage>
        <taxon>Bacteria</taxon>
        <taxon>Bacillati</taxon>
        <taxon>Bacillota</taxon>
        <taxon>Bacilli</taxon>
        <taxon>Bacillales</taxon>
        <taxon>Bacillaceae</taxon>
        <taxon>Anaerobacillus</taxon>
    </lineage>
</organism>
<dbReference type="InterPro" id="IPR029787">
    <property type="entry name" value="Nucleotide_cyclase"/>
</dbReference>
<dbReference type="RefSeq" id="WP_129077368.1">
    <property type="nucleotide sequence ID" value="NZ_QOUX01000021.1"/>
</dbReference>
<reference evidence="3 4" key="1">
    <citation type="journal article" date="2019" name="Int. J. Syst. Evol. Microbiol.">
        <title>Anaerobacillus alkaliphilus sp. nov., a novel alkaliphilic and moderately halophilic bacterium.</title>
        <authorList>
            <person name="Borsodi A.K."/>
            <person name="Aszalos J.M."/>
            <person name="Bihari P."/>
            <person name="Nagy I."/>
            <person name="Schumann P."/>
            <person name="Sproer C."/>
            <person name="Kovacs A.L."/>
            <person name="Boka K."/>
            <person name="Dobosy P."/>
            <person name="Ovari M."/>
            <person name="Szili-Kovacs T."/>
            <person name="Toth E."/>
        </authorList>
    </citation>
    <scope>NUCLEOTIDE SEQUENCE [LARGE SCALE GENOMIC DNA]</scope>
    <source>
        <strain evidence="3 4">B16-10</strain>
    </source>
</reference>
<dbReference type="FunFam" id="3.30.70.270:FF:000001">
    <property type="entry name" value="Diguanylate cyclase domain protein"/>
    <property type="match status" value="1"/>
</dbReference>
<protein>
    <submittedName>
        <fullName evidence="3">GGDEF domain-containing protein</fullName>
    </submittedName>
</protein>
<evidence type="ECO:0000313" key="4">
    <source>
        <dbReference type="Proteomes" id="UP000290649"/>
    </source>
</evidence>
<dbReference type="OrthoDB" id="9759607at2"/>
<dbReference type="AlphaFoldDB" id="A0A4Q0VVG9"/>
<proteinExistence type="predicted"/>
<dbReference type="InterPro" id="IPR050469">
    <property type="entry name" value="Diguanylate_Cyclase"/>
</dbReference>
<feature type="transmembrane region" description="Helical" evidence="1">
    <location>
        <begin position="121"/>
        <end position="142"/>
    </location>
</feature>
<dbReference type="PANTHER" id="PTHR45138:SF6">
    <property type="entry name" value="DIGUANYLATE CYCLASE DGCN"/>
    <property type="match status" value="1"/>
</dbReference>
<evidence type="ECO:0000259" key="2">
    <source>
        <dbReference type="PROSITE" id="PS50887"/>
    </source>
</evidence>
<dbReference type="PROSITE" id="PS50887">
    <property type="entry name" value="GGDEF"/>
    <property type="match status" value="1"/>
</dbReference>
<dbReference type="CDD" id="cd01949">
    <property type="entry name" value="GGDEF"/>
    <property type="match status" value="1"/>
</dbReference>
<dbReference type="PROSITE" id="PS00039">
    <property type="entry name" value="DEAD_ATP_HELICASE"/>
    <property type="match status" value="1"/>
</dbReference>
<dbReference type="InterPro" id="IPR043128">
    <property type="entry name" value="Rev_trsase/Diguanyl_cyclase"/>
</dbReference>